<dbReference type="InterPro" id="IPR004090">
    <property type="entry name" value="Chemotax_Me-accpt_rcpt"/>
</dbReference>
<dbReference type="Pfam" id="PF00015">
    <property type="entry name" value="MCPsignal"/>
    <property type="match status" value="1"/>
</dbReference>
<dbReference type="PROSITE" id="PS50885">
    <property type="entry name" value="HAMP"/>
    <property type="match status" value="1"/>
</dbReference>
<keyword evidence="11" id="KW-1185">Reference proteome</keyword>
<evidence type="ECO:0000256" key="3">
    <source>
        <dbReference type="ARBA" id="ARBA00023136"/>
    </source>
</evidence>
<dbReference type="PANTHER" id="PTHR32089">
    <property type="entry name" value="METHYL-ACCEPTING CHEMOTAXIS PROTEIN MCPB"/>
    <property type="match status" value="1"/>
</dbReference>
<dbReference type="PRINTS" id="PR00260">
    <property type="entry name" value="CHEMTRNSDUCR"/>
</dbReference>
<keyword evidence="4 6" id="KW-0807">Transducer</keyword>
<dbReference type="PROSITE" id="PS50111">
    <property type="entry name" value="CHEMOTAXIS_TRANSDUC_2"/>
    <property type="match status" value="1"/>
</dbReference>
<dbReference type="EMBL" id="JBBPCC010000005">
    <property type="protein sequence ID" value="MEK8128176.1"/>
    <property type="molecule type" value="Genomic_DNA"/>
</dbReference>
<keyword evidence="7" id="KW-1133">Transmembrane helix</keyword>
<dbReference type="InterPro" id="IPR007891">
    <property type="entry name" value="CHASE3"/>
</dbReference>
<dbReference type="Gene3D" id="1.10.287.950">
    <property type="entry name" value="Methyl-accepting chemotaxis protein"/>
    <property type="match status" value="1"/>
</dbReference>
<evidence type="ECO:0000256" key="5">
    <source>
        <dbReference type="ARBA" id="ARBA00029447"/>
    </source>
</evidence>
<dbReference type="CDD" id="cd19410">
    <property type="entry name" value="HK9-like_sensor"/>
    <property type="match status" value="1"/>
</dbReference>
<evidence type="ECO:0000256" key="1">
    <source>
        <dbReference type="ARBA" id="ARBA00004236"/>
    </source>
</evidence>
<dbReference type="CDD" id="cd06225">
    <property type="entry name" value="HAMP"/>
    <property type="match status" value="1"/>
</dbReference>
<evidence type="ECO:0000259" key="9">
    <source>
        <dbReference type="PROSITE" id="PS50885"/>
    </source>
</evidence>
<dbReference type="RefSeq" id="WP_341415246.1">
    <property type="nucleotide sequence ID" value="NZ_JBBPCC010000005.1"/>
</dbReference>
<keyword evidence="7" id="KW-0812">Transmembrane</keyword>
<dbReference type="PANTHER" id="PTHR32089:SF112">
    <property type="entry name" value="LYSOZYME-LIKE PROTEIN-RELATED"/>
    <property type="match status" value="1"/>
</dbReference>
<dbReference type="Pfam" id="PF00672">
    <property type="entry name" value="HAMP"/>
    <property type="match status" value="1"/>
</dbReference>
<evidence type="ECO:0000313" key="11">
    <source>
        <dbReference type="Proteomes" id="UP001469365"/>
    </source>
</evidence>
<keyword evidence="2" id="KW-1003">Cell membrane</keyword>
<dbReference type="SUPFAM" id="SSF58104">
    <property type="entry name" value="Methyl-accepting chemotaxis protein (MCP) signaling domain"/>
    <property type="match status" value="1"/>
</dbReference>
<feature type="domain" description="HAMP" evidence="9">
    <location>
        <begin position="210"/>
        <end position="264"/>
    </location>
</feature>
<feature type="transmembrane region" description="Helical" evidence="7">
    <location>
        <begin position="190"/>
        <end position="212"/>
    </location>
</feature>
<comment type="caution">
    <text evidence="10">The sequence shown here is derived from an EMBL/GenBank/DDBJ whole genome shotgun (WGS) entry which is preliminary data.</text>
</comment>
<protein>
    <submittedName>
        <fullName evidence="10">Methyl-accepting chemotaxis protein</fullName>
    </submittedName>
</protein>
<dbReference type="InterPro" id="IPR003660">
    <property type="entry name" value="HAMP_dom"/>
</dbReference>
<evidence type="ECO:0000256" key="7">
    <source>
        <dbReference type="SAM" id="Phobius"/>
    </source>
</evidence>
<feature type="transmembrane region" description="Helical" evidence="7">
    <location>
        <begin position="12"/>
        <end position="29"/>
    </location>
</feature>
<evidence type="ECO:0000259" key="8">
    <source>
        <dbReference type="PROSITE" id="PS50111"/>
    </source>
</evidence>
<organism evidence="10 11">
    <name type="scientific">Paenibacillus filicis</name>
    <dbReference type="NCBI Taxonomy" id="669464"/>
    <lineage>
        <taxon>Bacteria</taxon>
        <taxon>Bacillati</taxon>
        <taxon>Bacillota</taxon>
        <taxon>Bacilli</taxon>
        <taxon>Bacillales</taxon>
        <taxon>Paenibacillaceae</taxon>
        <taxon>Paenibacillus</taxon>
    </lineage>
</organism>
<comment type="subcellular location">
    <subcellularLocation>
        <location evidence="1">Cell membrane</location>
    </subcellularLocation>
</comment>
<comment type="similarity">
    <text evidence="5">Belongs to the methyl-accepting chemotaxis (MCP) protein family.</text>
</comment>
<evidence type="ECO:0000256" key="4">
    <source>
        <dbReference type="ARBA" id="ARBA00023224"/>
    </source>
</evidence>
<evidence type="ECO:0000313" key="10">
    <source>
        <dbReference type="EMBL" id="MEK8128176.1"/>
    </source>
</evidence>
<feature type="domain" description="Methyl-accepting transducer" evidence="8">
    <location>
        <begin position="283"/>
        <end position="519"/>
    </location>
</feature>
<name>A0ABU9DIV3_9BACL</name>
<dbReference type="InterPro" id="IPR004089">
    <property type="entry name" value="MCPsignal_dom"/>
</dbReference>
<proteinExistence type="inferred from homology"/>
<keyword evidence="3 7" id="KW-0472">Membrane</keyword>
<reference evidence="10 11" key="1">
    <citation type="submission" date="2024-04" db="EMBL/GenBank/DDBJ databases">
        <title>draft genome sequnece of Paenibacillus filicis.</title>
        <authorList>
            <person name="Kim D.-U."/>
        </authorList>
    </citation>
    <scope>NUCLEOTIDE SEQUENCE [LARGE SCALE GENOMIC DNA]</scope>
    <source>
        <strain evidence="10 11">KACC14197</strain>
    </source>
</reference>
<evidence type="ECO:0000256" key="2">
    <source>
        <dbReference type="ARBA" id="ARBA00022475"/>
    </source>
</evidence>
<dbReference type="SMART" id="SM00283">
    <property type="entry name" value="MA"/>
    <property type="match status" value="1"/>
</dbReference>
<dbReference type="SMART" id="SM00304">
    <property type="entry name" value="HAMP"/>
    <property type="match status" value="1"/>
</dbReference>
<dbReference type="Proteomes" id="UP001469365">
    <property type="component" value="Unassembled WGS sequence"/>
</dbReference>
<evidence type="ECO:0000256" key="6">
    <source>
        <dbReference type="PROSITE-ProRule" id="PRU00284"/>
    </source>
</evidence>
<accession>A0ABU9DIV3</accession>
<sequence>MKWRITILTKVGSGYLLIALCLAASVLWISGKLDALERETSFIAGHDMDVHDVAGLIEKNIIDLEAGQRGFLISGQESYLTPYTKAKGDWVSNYDKLFGLVGDNPAQQEKLSKIKEQIESWIKIAGDPVIAYKKGNDNAAIAAFFKNDPGNPIMQGIRQDIDVFRSTERELTHTRVDVMLKNNQLLRLELWLLLVGVALVSIVIAVVISVRLSRSVNSVTRTIADIASSEGNLKTRIRVSSNDEVKDLAEATNRLLFSLQSMMLGIRNDTVKLAESAALLTQGTEDTARATSEVAQSIQRVAAGSESQVSQTQEISAIMQQTTAGLQQVSVNAGEVAQLAGQTAELAAAGEEKINRSVDESLEVVKAFQTIRQQVEEMSHSSEEILQVAGYIREVSNQTQLLALNAAIEASRAGEHGRGFNVVATEIRKLADQTGHSTENINRILGAMTGGVRMIASLVEDGAKTMDHSMSSLDEAGTSFRSITGQVQTLNGSVKEVSSAISEMSAGAQSLGMAVQEINQVIEDTAALTEEVSAMTEEQSASVQDMAKAAEQLNELSGKLEALVSRFKL</sequence>
<dbReference type="Pfam" id="PF05227">
    <property type="entry name" value="CHASE3"/>
    <property type="match status" value="1"/>
</dbReference>
<dbReference type="Gene3D" id="6.10.340.10">
    <property type="match status" value="1"/>
</dbReference>
<gene>
    <name evidence="10" type="ORF">WMW72_09700</name>
</gene>